<gene>
    <name evidence="2" type="ORF">RFI_18269</name>
</gene>
<sequence>MVFFFCLPSLFHKERKKKSYYVFLFERFNNSLFFFCCYNCPHLNNLCLNDDLRQFLILVSFDDYICSLYNDNTFHFIIHEPILVVIDNLHNNIMGGCISPISKQETLSVTNATIQNIETPKPQPEADKPAKLQLAQVNSSTANKSKTVTNDDIRNSGSIHLADETIDDGDISRQRNYTLSSHLTQNQSNSNIHQSLKNNTSNHRENKLSITLDNCNPMEIVNADNKEIVEPTPF</sequence>
<dbReference type="AlphaFoldDB" id="X6N0X3"/>
<reference evidence="2 3" key="1">
    <citation type="journal article" date="2013" name="Curr. Biol.">
        <title>The Genome of the Foraminiferan Reticulomyxa filosa.</title>
        <authorList>
            <person name="Glockner G."/>
            <person name="Hulsmann N."/>
            <person name="Schleicher M."/>
            <person name="Noegel A.A."/>
            <person name="Eichinger L."/>
            <person name="Gallinger C."/>
            <person name="Pawlowski J."/>
            <person name="Sierra R."/>
            <person name="Euteneuer U."/>
            <person name="Pillet L."/>
            <person name="Moustafa A."/>
            <person name="Platzer M."/>
            <person name="Groth M."/>
            <person name="Szafranski K."/>
            <person name="Schliwa M."/>
        </authorList>
    </citation>
    <scope>NUCLEOTIDE SEQUENCE [LARGE SCALE GENOMIC DNA]</scope>
</reference>
<comment type="caution">
    <text evidence="2">The sequence shown here is derived from an EMBL/GenBank/DDBJ whole genome shotgun (WGS) entry which is preliminary data.</text>
</comment>
<accession>X6N0X3</accession>
<feature type="compositionally biased region" description="Polar residues" evidence="1">
    <location>
        <begin position="181"/>
        <end position="201"/>
    </location>
</feature>
<proteinExistence type="predicted"/>
<evidence type="ECO:0000256" key="1">
    <source>
        <dbReference type="SAM" id="MobiDB-lite"/>
    </source>
</evidence>
<feature type="region of interest" description="Disordered" evidence="1">
    <location>
        <begin position="181"/>
        <end position="202"/>
    </location>
</feature>
<keyword evidence="3" id="KW-1185">Reference proteome</keyword>
<dbReference type="EMBL" id="ASPP01014188">
    <property type="protein sequence ID" value="ETO18972.1"/>
    <property type="molecule type" value="Genomic_DNA"/>
</dbReference>
<protein>
    <submittedName>
        <fullName evidence="2">Uncharacterized protein</fullName>
    </submittedName>
</protein>
<dbReference type="Proteomes" id="UP000023152">
    <property type="component" value="Unassembled WGS sequence"/>
</dbReference>
<name>X6N0X3_RETFI</name>
<feature type="non-terminal residue" evidence="2">
    <location>
        <position position="234"/>
    </location>
</feature>
<evidence type="ECO:0000313" key="2">
    <source>
        <dbReference type="EMBL" id="ETO18972.1"/>
    </source>
</evidence>
<organism evidence="2 3">
    <name type="scientific">Reticulomyxa filosa</name>
    <dbReference type="NCBI Taxonomy" id="46433"/>
    <lineage>
        <taxon>Eukaryota</taxon>
        <taxon>Sar</taxon>
        <taxon>Rhizaria</taxon>
        <taxon>Retaria</taxon>
        <taxon>Foraminifera</taxon>
        <taxon>Monothalamids</taxon>
        <taxon>Reticulomyxidae</taxon>
        <taxon>Reticulomyxa</taxon>
    </lineage>
</organism>
<evidence type="ECO:0000313" key="3">
    <source>
        <dbReference type="Proteomes" id="UP000023152"/>
    </source>
</evidence>